<protein>
    <recommendedName>
        <fullName evidence="1">Bacterial CdiA-CT RNAse A domain-containing protein</fullName>
    </recommendedName>
</protein>
<dbReference type="Proteomes" id="UP000664771">
    <property type="component" value="Unassembled WGS sequence"/>
</dbReference>
<dbReference type="Pfam" id="PF18431">
    <property type="entry name" value="RNAse_A_bac"/>
    <property type="match status" value="1"/>
</dbReference>
<evidence type="ECO:0000313" key="2">
    <source>
        <dbReference type="EMBL" id="MBO1361939.1"/>
    </source>
</evidence>
<reference evidence="2 3" key="1">
    <citation type="submission" date="2021-03" db="EMBL/GenBank/DDBJ databases">
        <title>The complete genome sequence of Acetobacter sacchari TBRC 11175.</title>
        <authorList>
            <person name="Charoenyingcharoen P."/>
            <person name="Yukphan P."/>
        </authorList>
    </citation>
    <scope>NUCLEOTIDE SEQUENCE [LARGE SCALE GENOMIC DNA]</scope>
    <source>
        <strain evidence="2 3">TBRC 11175</strain>
    </source>
</reference>
<keyword evidence="3" id="KW-1185">Reference proteome</keyword>
<name>A0ABS3M1C5_9PROT</name>
<dbReference type="EMBL" id="JAFVMF010000036">
    <property type="protein sequence ID" value="MBO1361939.1"/>
    <property type="molecule type" value="Genomic_DNA"/>
</dbReference>
<dbReference type="RefSeq" id="WP_207883980.1">
    <property type="nucleotide sequence ID" value="NZ_JAFVMF010000036.1"/>
</dbReference>
<evidence type="ECO:0000259" key="1">
    <source>
        <dbReference type="Pfam" id="PF18431"/>
    </source>
</evidence>
<comment type="caution">
    <text evidence="2">The sequence shown here is derived from an EMBL/GenBank/DDBJ whole genome shotgun (WGS) entry which is preliminary data.</text>
</comment>
<feature type="domain" description="Bacterial CdiA-CT RNAse A" evidence="1">
    <location>
        <begin position="174"/>
        <end position="300"/>
    </location>
</feature>
<sequence length="306" mass="32373">MAADANGEEGLTVVISPIQLAAILRQETISASETKSGRFFTRAFGVLQIVGGALELLTAGTMLAAPDPTMVTKAGAAVLGGHGADDVYSGFSQAWSGHASSTLTAEMARRATLLLGCRPEVANGVGLLADIAVPTSVASYFNAARVASVFGGRIALDLEETQFINGQQVGARLGHTISGHVDPSDQAILDVLKPYVKNGKTVKGKSASGKFYSKVDAEKYISRTLTENKKLIEEWSKNPTKTKNLVLKTRNNPFFPFVDYSVGTVATKASPVLKKTNAMTIVLKKGHVNGRDWFILTAYPSDAAAL</sequence>
<proteinExistence type="predicted"/>
<accession>A0ABS3M1C5</accession>
<organism evidence="2 3">
    <name type="scientific">Acetobacter sacchari</name>
    <dbReference type="NCBI Taxonomy" id="2661687"/>
    <lineage>
        <taxon>Bacteria</taxon>
        <taxon>Pseudomonadati</taxon>
        <taxon>Pseudomonadota</taxon>
        <taxon>Alphaproteobacteria</taxon>
        <taxon>Acetobacterales</taxon>
        <taxon>Acetobacteraceae</taxon>
        <taxon>Acetobacter</taxon>
    </lineage>
</organism>
<gene>
    <name evidence="2" type="ORF">J2D73_19330</name>
</gene>
<dbReference type="InterPro" id="IPR041436">
    <property type="entry name" value="RNAse_A_bac"/>
</dbReference>
<evidence type="ECO:0000313" key="3">
    <source>
        <dbReference type="Proteomes" id="UP000664771"/>
    </source>
</evidence>